<comment type="subcellular location">
    <subcellularLocation>
        <location evidence="1">Endoplasmic reticulum lumen</location>
    </subcellularLocation>
</comment>
<evidence type="ECO:0000256" key="2">
    <source>
        <dbReference type="ARBA" id="ARBA00004922"/>
    </source>
</evidence>
<evidence type="ECO:0000313" key="10">
    <source>
        <dbReference type="Proteomes" id="UP000827092"/>
    </source>
</evidence>
<keyword evidence="5" id="KW-0808">Transferase</keyword>
<dbReference type="Pfam" id="PF05686">
    <property type="entry name" value="Glyco_transf_90"/>
    <property type="match status" value="1"/>
</dbReference>
<comment type="caution">
    <text evidence="9">The sequence shown here is derived from an EMBL/GenBank/DDBJ whole genome shotgun (WGS) entry which is preliminary data.</text>
</comment>
<accession>A0AAV6VPM2</accession>
<dbReference type="GO" id="GO:0006493">
    <property type="term" value="P:protein O-linked glycosylation"/>
    <property type="evidence" value="ECO:0007669"/>
    <property type="project" value="TreeGrafter"/>
</dbReference>
<dbReference type="SMART" id="SM00672">
    <property type="entry name" value="CAP10"/>
    <property type="match status" value="1"/>
</dbReference>
<evidence type="ECO:0000313" key="9">
    <source>
        <dbReference type="EMBL" id="KAG8198008.1"/>
    </source>
</evidence>
<protein>
    <recommendedName>
        <fullName evidence="8">Glycosyl transferase CAP10 domain-containing protein</fullName>
    </recommendedName>
</protein>
<dbReference type="EMBL" id="JAFNEN010000045">
    <property type="protein sequence ID" value="KAG8198008.1"/>
    <property type="molecule type" value="Genomic_DNA"/>
</dbReference>
<comment type="similarity">
    <text evidence="3">Belongs to the glycosyltransferase 90 family.</text>
</comment>
<reference evidence="9 10" key="1">
    <citation type="journal article" date="2022" name="Nat. Ecol. Evol.">
        <title>A masculinizing supergene underlies an exaggerated male reproductive morph in a spider.</title>
        <authorList>
            <person name="Hendrickx F."/>
            <person name="De Corte Z."/>
            <person name="Sonet G."/>
            <person name="Van Belleghem S.M."/>
            <person name="Kostlbacher S."/>
            <person name="Vangestel C."/>
        </authorList>
    </citation>
    <scope>NUCLEOTIDE SEQUENCE [LARGE SCALE GENOMIC DNA]</scope>
    <source>
        <strain evidence="9">W744_W776</strain>
    </source>
</reference>
<evidence type="ECO:0000256" key="4">
    <source>
        <dbReference type="ARBA" id="ARBA00022676"/>
    </source>
</evidence>
<organism evidence="9 10">
    <name type="scientific">Oedothorax gibbosus</name>
    <dbReference type="NCBI Taxonomy" id="931172"/>
    <lineage>
        <taxon>Eukaryota</taxon>
        <taxon>Metazoa</taxon>
        <taxon>Ecdysozoa</taxon>
        <taxon>Arthropoda</taxon>
        <taxon>Chelicerata</taxon>
        <taxon>Arachnida</taxon>
        <taxon>Araneae</taxon>
        <taxon>Araneomorphae</taxon>
        <taxon>Entelegynae</taxon>
        <taxon>Araneoidea</taxon>
        <taxon>Linyphiidae</taxon>
        <taxon>Erigoninae</taxon>
        <taxon>Oedothorax</taxon>
    </lineage>
</organism>
<gene>
    <name evidence="9" type="ORF">JTE90_001848</name>
</gene>
<dbReference type="GO" id="GO:0035252">
    <property type="term" value="F:UDP-xylosyltransferase activity"/>
    <property type="evidence" value="ECO:0007669"/>
    <property type="project" value="TreeGrafter"/>
</dbReference>
<keyword evidence="4" id="KW-0328">Glycosyltransferase</keyword>
<evidence type="ECO:0000256" key="1">
    <source>
        <dbReference type="ARBA" id="ARBA00004319"/>
    </source>
</evidence>
<dbReference type="InterPro" id="IPR006598">
    <property type="entry name" value="CAP10"/>
</dbReference>
<sequence>MYLLVEFLFILSISKIPVIFADSNSDTCDAFQQNCHSTSNQSPATKHNFTPGIRPEKWKYLLDLIYKANSTFEECSEICACYDNLIEEDLSPWKQNGINKQDILDSKNMGTHYQIINHVLYRESDCMFPFRCSGIEYFILKLIDKLPDMEFVVNTRDWPQVNKYNKPIPIFSFSKTSQYWDITYPAWSFWAGGPAISLYPTGLGRWDVQRKNINGTVEKWPWDKKKSTAFFRGSRTSSERDKLVLFSRKYPDMVDAQYTKNQAWKSDKDTLGAPPAKEVSLEDHCHYKYLFNFRGVAASFRLKHLFLCRSLVFHVGDEWIEFFYHRLQPWIHYIPVKNDLSNIDELLHFVMENDDIAQSIAERGFALIWNHLRMQDVVCYWEKLLLQYAKLLRYRPLKNVKLKVVKLPQK</sequence>
<evidence type="ECO:0000256" key="3">
    <source>
        <dbReference type="ARBA" id="ARBA00010118"/>
    </source>
</evidence>
<keyword evidence="10" id="KW-1185">Reference proteome</keyword>
<feature type="chain" id="PRO_5043865690" description="Glycosyl transferase CAP10 domain-containing protein" evidence="7">
    <location>
        <begin position="22"/>
        <end position="410"/>
    </location>
</feature>
<dbReference type="GO" id="GO:0035251">
    <property type="term" value="F:UDP-glucosyltransferase activity"/>
    <property type="evidence" value="ECO:0007669"/>
    <property type="project" value="TreeGrafter"/>
</dbReference>
<proteinExistence type="inferred from homology"/>
<feature type="signal peptide" evidence="7">
    <location>
        <begin position="1"/>
        <end position="21"/>
    </location>
</feature>
<keyword evidence="7" id="KW-0732">Signal</keyword>
<comment type="pathway">
    <text evidence="2">Protein modification; protein glycosylation.</text>
</comment>
<dbReference type="GO" id="GO:0005788">
    <property type="term" value="C:endoplasmic reticulum lumen"/>
    <property type="evidence" value="ECO:0007669"/>
    <property type="project" value="UniProtKB-SubCell"/>
</dbReference>
<feature type="domain" description="Glycosyl transferase CAP10" evidence="8">
    <location>
        <begin position="145"/>
        <end position="395"/>
    </location>
</feature>
<dbReference type="GO" id="GO:0045747">
    <property type="term" value="P:positive regulation of Notch signaling pathway"/>
    <property type="evidence" value="ECO:0007669"/>
    <property type="project" value="TreeGrafter"/>
</dbReference>
<name>A0AAV6VPM2_9ARAC</name>
<dbReference type="Proteomes" id="UP000827092">
    <property type="component" value="Unassembled WGS sequence"/>
</dbReference>
<dbReference type="PANTHER" id="PTHR12203">
    <property type="entry name" value="KDEL LYS-ASP-GLU-LEU CONTAINING - RELATED"/>
    <property type="match status" value="1"/>
</dbReference>
<dbReference type="InterPro" id="IPR051091">
    <property type="entry name" value="O-Glucosyltr/Glycosyltrsf_90"/>
</dbReference>
<evidence type="ECO:0000259" key="8">
    <source>
        <dbReference type="SMART" id="SM00672"/>
    </source>
</evidence>
<evidence type="ECO:0000256" key="7">
    <source>
        <dbReference type="SAM" id="SignalP"/>
    </source>
</evidence>
<dbReference type="PANTHER" id="PTHR12203:SF35">
    <property type="entry name" value="PROTEIN O-GLUCOSYLTRANSFERASE 1"/>
    <property type="match status" value="1"/>
</dbReference>
<dbReference type="AlphaFoldDB" id="A0AAV6VPM2"/>
<evidence type="ECO:0000256" key="6">
    <source>
        <dbReference type="ARBA" id="ARBA00045690"/>
    </source>
</evidence>
<comment type="function">
    <text evidence="6">Protein O-glucosyltransferase. Catalyzes the reaction that attaches glucose through an O-glycosidic linkage to a conserved serine residue found in the consensus sequence C-X-S-X-[PA]-C in epidermal growth factor-like repeats. Regulates Notch signaling by glucosylating Notch in the ER, glucosylation is required for the correct folding and cleavage of Notch.</text>
</comment>
<evidence type="ECO:0000256" key="5">
    <source>
        <dbReference type="ARBA" id="ARBA00022679"/>
    </source>
</evidence>